<sequence length="380" mass="42457">MRWDIFCQIVDNYGDAGVCWRLARALSRLSSSSINTVSSIDCDDSRIRLFCDDLNVLNVIAHGDAVSHGASLGIEVLPWSAAESPTVLASVGDVVIEAFACHLPTPYIEAMVQKASTKQPIWINLEYLTAETWADNMHLMPSPQNNGLNKYFYFPGFTSKTGGVLLGDWDEVTSNSLKIPQSLSLAFESCRPTSKKVSVFNYKQAPLDTWLDSVNQAALAHDDKVDVFLCADQNVSAATLKKFASTHSNDSAVQLIQLPFIPQEDYDYLLSICDINLVRGEDSFVRAQWAGKPFIWDIYPQSNLAHEVKLNAFLERYFEPSTAELRSTGVAAMKWGPASDWWPHLSAWTKHSEDWRQNLMGLGHLEGKILDFVKSQEISR</sequence>
<evidence type="ECO:0000313" key="9">
    <source>
        <dbReference type="Proteomes" id="UP000215188"/>
    </source>
</evidence>
<gene>
    <name evidence="8" type="ORF">AOC33_05195</name>
</gene>
<dbReference type="OrthoDB" id="209085at2"/>
<evidence type="ECO:0000256" key="4">
    <source>
        <dbReference type="ARBA" id="ARBA00024346"/>
    </source>
</evidence>
<keyword evidence="9" id="KW-1185">Reference proteome</keyword>
<accession>A0A229FWY1</accession>
<keyword evidence="2" id="KW-0808">Transferase</keyword>
<organism evidence="8 9">
    <name type="scientific">Polynucleobacter cosmopolitanus</name>
    <dbReference type="NCBI Taxonomy" id="351345"/>
    <lineage>
        <taxon>Bacteria</taxon>
        <taxon>Pseudomonadati</taxon>
        <taxon>Pseudomonadota</taxon>
        <taxon>Betaproteobacteria</taxon>
        <taxon>Burkholderiales</taxon>
        <taxon>Burkholderiaceae</taxon>
        <taxon>Polynucleobacter</taxon>
    </lineage>
</organism>
<evidence type="ECO:0000256" key="7">
    <source>
        <dbReference type="ARBA" id="ARBA00048472"/>
    </source>
</evidence>
<keyword evidence="1" id="KW-0328">Glycosyltransferase</keyword>
<evidence type="ECO:0000256" key="2">
    <source>
        <dbReference type="ARBA" id="ARBA00022679"/>
    </source>
</evidence>
<comment type="caution">
    <text evidence="8">The sequence shown here is derived from an EMBL/GenBank/DDBJ whole genome shotgun (WGS) entry which is preliminary data.</text>
</comment>
<evidence type="ECO:0000256" key="3">
    <source>
        <dbReference type="ARBA" id="ARBA00024303"/>
    </source>
</evidence>
<proteinExistence type="inferred from homology"/>
<evidence type="ECO:0000256" key="5">
    <source>
        <dbReference type="ARBA" id="ARBA00024416"/>
    </source>
</evidence>
<dbReference type="AlphaFoldDB" id="A0A229FWY1"/>
<dbReference type="Pfam" id="PF10093">
    <property type="entry name" value="EarP"/>
    <property type="match status" value="1"/>
</dbReference>
<evidence type="ECO:0000256" key="1">
    <source>
        <dbReference type="ARBA" id="ARBA00022676"/>
    </source>
</evidence>
<dbReference type="RefSeq" id="WP_089515480.1">
    <property type="nucleotide sequence ID" value="NZ_NJGG01000001.1"/>
</dbReference>
<evidence type="ECO:0000256" key="6">
    <source>
        <dbReference type="ARBA" id="ARBA00030025"/>
    </source>
</evidence>
<dbReference type="InterPro" id="IPR016633">
    <property type="entry name" value="EarP"/>
</dbReference>
<reference evidence="8 9" key="1">
    <citation type="submission" date="2017-06" db="EMBL/GenBank/DDBJ databases">
        <title>Reclassification of a Polynucleobacter cosmopolitanus strain isolated from tropical Lake Victoria as Polynucleobacter victoriensis comb. nov.</title>
        <authorList>
            <person name="Hahn M.W."/>
        </authorList>
    </citation>
    <scope>NUCLEOTIDE SEQUENCE [LARGE SCALE GENOMIC DNA]</scope>
    <source>
        <strain evidence="8 9">MWH-MoIso2</strain>
    </source>
</reference>
<protein>
    <recommendedName>
        <fullName evidence="5">Protein-arginine rhamnosyltransferase</fullName>
    </recommendedName>
    <alternativeName>
        <fullName evidence="6">EF-P arginine rhamnosyltransferase</fullName>
    </alternativeName>
</protein>
<comment type="function">
    <text evidence="3">Protein-arginine rhamnosyltransferase that catalyzes the transfer of a single rhamnose to elongation factor P (EF-P) on 'Lys-32', a modification required for EF-P-dependent rescue of polyproline stalled ribosomes.</text>
</comment>
<dbReference type="GO" id="GO:0106361">
    <property type="term" value="F:protein-arginine rhamnosyltransferase activity"/>
    <property type="evidence" value="ECO:0007669"/>
    <property type="project" value="InterPro"/>
</dbReference>
<dbReference type="Proteomes" id="UP000215188">
    <property type="component" value="Unassembled WGS sequence"/>
</dbReference>
<dbReference type="EMBL" id="NJGG01000001">
    <property type="protein sequence ID" value="OXL16454.1"/>
    <property type="molecule type" value="Genomic_DNA"/>
</dbReference>
<name>A0A229FWY1_9BURK</name>
<evidence type="ECO:0000313" key="8">
    <source>
        <dbReference type="EMBL" id="OXL16454.1"/>
    </source>
</evidence>
<comment type="similarity">
    <text evidence="4">Belongs to the glycosyltransferase 104 family.</text>
</comment>
<comment type="catalytic activity">
    <reaction evidence="7">
        <text>dTDP-beta-L-rhamnose + L-arginyl-[protein] = N(omega)-(alpha-L-rhamnosyl)-L-arginyl-[protein] + dTDP + H(+)</text>
        <dbReference type="Rhea" id="RHEA:66692"/>
        <dbReference type="Rhea" id="RHEA-COMP:10532"/>
        <dbReference type="Rhea" id="RHEA-COMP:17096"/>
        <dbReference type="ChEBI" id="CHEBI:15378"/>
        <dbReference type="ChEBI" id="CHEBI:29965"/>
        <dbReference type="ChEBI" id="CHEBI:57510"/>
        <dbReference type="ChEBI" id="CHEBI:58369"/>
        <dbReference type="ChEBI" id="CHEBI:167445"/>
    </reaction>
    <physiologicalReaction direction="left-to-right" evidence="7">
        <dbReference type="Rhea" id="RHEA:66693"/>
    </physiologicalReaction>
</comment>